<gene>
    <name evidence="3" type="ORF">L195_g049367</name>
</gene>
<name>A0A2K3JNX6_TRIPR</name>
<accession>A0A2K3JNX6</accession>
<organism evidence="3 4">
    <name type="scientific">Trifolium pratense</name>
    <name type="common">Red clover</name>
    <dbReference type="NCBI Taxonomy" id="57577"/>
    <lineage>
        <taxon>Eukaryota</taxon>
        <taxon>Viridiplantae</taxon>
        <taxon>Streptophyta</taxon>
        <taxon>Embryophyta</taxon>
        <taxon>Tracheophyta</taxon>
        <taxon>Spermatophyta</taxon>
        <taxon>Magnoliopsida</taxon>
        <taxon>eudicotyledons</taxon>
        <taxon>Gunneridae</taxon>
        <taxon>Pentapetalae</taxon>
        <taxon>rosids</taxon>
        <taxon>fabids</taxon>
        <taxon>Fabales</taxon>
        <taxon>Fabaceae</taxon>
        <taxon>Papilionoideae</taxon>
        <taxon>50 kb inversion clade</taxon>
        <taxon>NPAAA clade</taxon>
        <taxon>Hologalegina</taxon>
        <taxon>IRL clade</taxon>
        <taxon>Trifolieae</taxon>
        <taxon>Trifolium</taxon>
    </lineage>
</organism>
<reference evidence="3 4" key="1">
    <citation type="journal article" date="2014" name="Am. J. Bot.">
        <title>Genome assembly and annotation for red clover (Trifolium pratense; Fabaceae).</title>
        <authorList>
            <person name="Istvanek J."/>
            <person name="Jaros M."/>
            <person name="Krenek A."/>
            <person name="Repkova J."/>
        </authorList>
    </citation>
    <scope>NUCLEOTIDE SEQUENCE [LARGE SCALE GENOMIC DNA]</scope>
    <source>
        <strain evidence="4">cv. Tatra</strain>
        <tissue evidence="3">Young leaves</tissue>
    </source>
</reference>
<protein>
    <submittedName>
        <fullName evidence="3">Werner syndrome-like exonuclease-like protein</fullName>
    </submittedName>
</protein>
<dbReference type="GO" id="GO:0008408">
    <property type="term" value="F:3'-5' exonuclease activity"/>
    <property type="evidence" value="ECO:0007669"/>
    <property type="project" value="TreeGrafter"/>
</dbReference>
<dbReference type="Proteomes" id="UP000236291">
    <property type="component" value="Unassembled WGS sequence"/>
</dbReference>
<dbReference type="InterPro" id="IPR036397">
    <property type="entry name" value="RNaseH_sf"/>
</dbReference>
<sequence>MGFVETFQLNADLIETTVTDKQKKVDEILWSFLHPTNYNRQKIIGFDIELSLFENKVSEEETNFETECATLQLCDGHACLIIQLCHLDSVPTSLLNFLRMPDYTFVGVGMNDNLVKLEKEYGINCRNAVELGPLAATVMKMPRLSFCGVDELAVAVNKVDLGKHRPLSTLYKDWGQSNLGKKLAKLATVNVYSYYMIGSKLLGTSSS</sequence>
<comment type="caution">
    <text evidence="3">The sequence shown here is derived from an EMBL/GenBank/DDBJ whole genome shotgun (WGS) entry which is preliminary data.</text>
</comment>
<keyword evidence="3" id="KW-0269">Exonuclease</keyword>
<keyword evidence="2" id="KW-0378">Hydrolase</keyword>
<evidence type="ECO:0000256" key="1">
    <source>
        <dbReference type="ARBA" id="ARBA00022722"/>
    </source>
</evidence>
<dbReference type="GO" id="GO:0005634">
    <property type="term" value="C:nucleus"/>
    <property type="evidence" value="ECO:0007669"/>
    <property type="project" value="TreeGrafter"/>
</dbReference>
<dbReference type="STRING" id="57577.A0A2K3JNX6"/>
<proteinExistence type="predicted"/>
<dbReference type="SUPFAM" id="SSF53098">
    <property type="entry name" value="Ribonuclease H-like"/>
    <property type="match status" value="1"/>
</dbReference>
<evidence type="ECO:0000256" key="2">
    <source>
        <dbReference type="ARBA" id="ARBA00022801"/>
    </source>
</evidence>
<dbReference type="PANTHER" id="PTHR13620">
    <property type="entry name" value="3-5 EXONUCLEASE"/>
    <property type="match status" value="1"/>
</dbReference>
<dbReference type="PANTHER" id="PTHR13620:SF121">
    <property type="entry name" value="EMB|CAB82946.1-RELATED"/>
    <property type="match status" value="1"/>
</dbReference>
<dbReference type="Gene3D" id="3.30.420.10">
    <property type="entry name" value="Ribonuclease H-like superfamily/Ribonuclease H"/>
    <property type="match status" value="1"/>
</dbReference>
<evidence type="ECO:0000313" key="3">
    <source>
        <dbReference type="EMBL" id="PNX55737.1"/>
    </source>
</evidence>
<keyword evidence="1" id="KW-0540">Nuclease</keyword>
<reference evidence="3 4" key="2">
    <citation type="journal article" date="2017" name="Front. Plant Sci.">
        <title>Gene Classification and Mining of Molecular Markers Useful in Red Clover (Trifolium pratense) Breeding.</title>
        <authorList>
            <person name="Istvanek J."/>
            <person name="Dluhosova J."/>
            <person name="Dluhos P."/>
            <person name="Patkova L."/>
            <person name="Nedelnik J."/>
            <person name="Repkova J."/>
        </authorList>
    </citation>
    <scope>NUCLEOTIDE SEQUENCE [LARGE SCALE GENOMIC DNA]</scope>
    <source>
        <strain evidence="4">cv. Tatra</strain>
        <tissue evidence="3">Young leaves</tissue>
    </source>
</reference>
<dbReference type="InterPro" id="IPR012337">
    <property type="entry name" value="RNaseH-like_sf"/>
</dbReference>
<dbReference type="InterPro" id="IPR051132">
    <property type="entry name" value="3-5_Exonuclease_domain"/>
</dbReference>
<dbReference type="EMBL" id="ASHM01072592">
    <property type="protein sequence ID" value="PNX55737.1"/>
    <property type="molecule type" value="Genomic_DNA"/>
</dbReference>
<dbReference type="GO" id="GO:0003676">
    <property type="term" value="F:nucleic acid binding"/>
    <property type="evidence" value="ECO:0007669"/>
    <property type="project" value="InterPro"/>
</dbReference>
<evidence type="ECO:0000313" key="4">
    <source>
        <dbReference type="Proteomes" id="UP000236291"/>
    </source>
</evidence>
<dbReference type="AlphaFoldDB" id="A0A2K3JNX6"/>
<dbReference type="GO" id="GO:0005737">
    <property type="term" value="C:cytoplasm"/>
    <property type="evidence" value="ECO:0007669"/>
    <property type="project" value="TreeGrafter"/>
</dbReference>